<evidence type="ECO:0000313" key="1">
    <source>
        <dbReference type="EMBL" id="CAC5421198.1"/>
    </source>
</evidence>
<proteinExistence type="predicted"/>
<gene>
    <name evidence="1" type="ORF">MCOR_53339</name>
</gene>
<accession>A0A6J8EL61</accession>
<dbReference type="OrthoDB" id="6141038at2759"/>
<sequence>MFYMFTQIDLTLHVIFRSCRFFKSTNTDKQKVQLSTEFYEHSQNLEVRTSETPASNNSYGSATIHSSNTYVVINKIKKNGLLTIEDTYTEISYGDYDRLNGVSIRRTDYKTNVYDSHVGIRNESDQTYDSSNHGGRKLQLDHDVYDHTDTLSTDGSDYGYSSILKSETRNENDVYDKAV</sequence>
<keyword evidence="2" id="KW-1185">Reference proteome</keyword>
<reference evidence="1 2" key="1">
    <citation type="submission" date="2020-06" db="EMBL/GenBank/DDBJ databases">
        <authorList>
            <person name="Li R."/>
            <person name="Bekaert M."/>
        </authorList>
    </citation>
    <scope>NUCLEOTIDE SEQUENCE [LARGE SCALE GENOMIC DNA]</scope>
    <source>
        <strain evidence="2">wild</strain>
    </source>
</reference>
<name>A0A6J8EL61_MYTCO</name>
<dbReference type="EMBL" id="CACVKT020009275">
    <property type="protein sequence ID" value="CAC5421198.1"/>
    <property type="molecule type" value="Genomic_DNA"/>
</dbReference>
<protein>
    <submittedName>
        <fullName evidence="1">Uncharacterized protein</fullName>
    </submittedName>
</protein>
<dbReference type="AlphaFoldDB" id="A0A6J8EL61"/>
<evidence type="ECO:0000313" key="2">
    <source>
        <dbReference type="Proteomes" id="UP000507470"/>
    </source>
</evidence>
<organism evidence="1 2">
    <name type="scientific">Mytilus coruscus</name>
    <name type="common">Sea mussel</name>
    <dbReference type="NCBI Taxonomy" id="42192"/>
    <lineage>
        <taxon>Eukaryota</taxon>
        <taxon>Metazoa</taxon>
        <taxon>Spiralia</taxon>
        <taxon>Lophotrochozoa</taxon>
        <taxon>Mollusca</taxon>
        <taxon>Bivalvia</taxon>
        <taxon>Autobranchia</taxon>
        <taxon>Pteriomorphia</taxon>
        <taxon>Mytilida</taxon>
        <taxon>Mytiloidea</taxon>
        <taxon>Mytilidae</taxon>
        <taxon>Mytilinae</taxon>
        <taxon>Mytilus</taxon>
    </lineage>
</organism>
<dbReference type="Proteomes" id="UP000507470">
    <property type="component" value="Unassembled WGS sequence"/>
</dbReference>